<keyword evidence="1" id="KW-0812">Transmembrane</keyword>
<comment type="caution">
    <text evidence="2">The sequence shown here is derived from an EMBL/GenBank/DDBJ whole genome shotgun (WGS) entry which is preliminary data.</text>
</comment>
<evidence type="ECO:0000313" key="3">
    <source>
        <dbReference type="Proteomes" id="UP000029843"/>
    </source>
</evidence>
<name>A0A099K985_COLPS</name>
<dbReference type="AlphaFoldDB" id="A0A099K985"/>
<feature type="transmembrane region" description="Helical" evidence="1">
    <location>
        <begin position="29"/>
        <end position="48"/>
    </location>
</feature>
<feature type="transmembrane region" description="Helical" evidence="1">
    <location>
        <begin position="60"/>
        <end position="81"/>
    </location>
</feature>
<gene>
    <name evidence="2" type="ORF">ND2E_0338</name>
</gene>
<evidence type="ECO:0000313" key="2">
    <source>
        <dbReference type="EMBL" id="KGJ86931.1"/>
    </source>
</evidence>
<proteinExistence type="predicted"/>
<dbReference type="OrthoDB" id="6305308at2"/>
<dbReference type="PATRIC" id="fig|28229.4.peg.3816"/>
<accession>A0A099K985</accession>
<keyword evidence="1" id="KW-0472">Membrane</keyword>
<protein>
    <submittedName>
        <fullName evidence="2">Uncharacterized protein</fullName>
    </submittedName>
</protein>
<dbReference type="EMBL" id="JQED01000055">
    <property type="protein sequence ID" value="KGJ86931.1"/>
    <property type="molecule type" value="Genomic_DNA"/>
</dbReference>
<reference evidence="2 3" key="1">
    <citation type="submission" date="2014-08" db="EMBL/GenBank/DDBJ databases">
        <title>Genomic and Phenotypic Diversity of Colwellia psychrerythraea strains from Disparate Marine Basins.</title>
        <authorList>
            <person name="Techtmann S.M."/>
            <person name="Stelling S.C."/>
            <person name="Utturkar S.M."/>
            <person name="Alshibli N."/>
            <person name="Harris A."/>
            <person name="Brown S.D."/>
            <person name="Hazen T.C."/>
        </authorList>
    </citation>
    <scope>NUCLEOTIDE SEQUENCE [LARGE SCALE GENOMIC DNA]</scope>
    <source>
        <strain evidence="2 3">ND2E</strain>
    </source>
</reference>
<evidence type="ECO:0000256" key="1">
    <source>
        <dbReference type="SAM" id="Phobius"/>
    </source>
</evidence>
<organism evidence="2 3">
    <name type="scientific">Colwellia psychrerythraea</name>
    <name type="common">Vibrio psychroerythus</name>
    <dbReference type="NCBI Taxonomy" id="28229"/>
    <lineage>
        <taxon>Bacteria</taxon>
        <taxon>Pseudomonadati</taxon>
        <taxon>Pseudomonadota</taxon>
        <taxon>Gammaproteobacteria</taxon>
        <taxon>Alteromonadales</taxon>
        <taxon>Colwelliaceae</taxon>
        <taxon>Colwellia</taxon>
    </lineage>
</organism>
<dbReference type="RefSeq" id="WP_033095416.1">
    <property type="nucleotide sequence ID" value="NZ_JQED01000055.1"/>
</dbReference>
<dbReference type="Proteomes" id="UP000029843">
    <property type="component" value="Unassembled WGS sequence"/>
</dbReference>
<sequence>MYSQFFIAAQLPKIENALAFQKCLVIGNYLMLLSFFIVITSVFMTFVIDEHFTISAQVSAHIATIVFAGLLKIGYVLRCIALHGFGQRNF</sequence>
<keyword evidence="1" id="KW-1133">Transmembrane helix</keyword>